<keyword evidence="4" id="KW-1185">Reference proteome</keyword>
<dbReference type="EMBL" id="MCFL01000015">
    <property type="protein sequence ID" value="ORZ36790.1"/>
    <property type="molecule type" value="Genomic_DNA"/>
</dbReference>
<dbReference type="Gene3D" id="1.20.120.670">
    <property type="entry name" value="N-acetyl-b-d-glucoasminidase"/>
    <property type="match status" value="2"/>
</dbReference>
<feature type="domain" description="Glycoside Hydrolase 20C C-terminal" evidence="2">
    <location>
        <begin position="629"/>
        <end position="670"/>
    </location>
</feature>
<reference evidence="3 4" key="1">
    <citation type="submission" date="2016-07" db="EMBL/GenBank/DDBJ databases">
        <title>Pervasive Adenine N6-methylation of Active Genes in Fungi.</title>
        <authorList>
            <consortium name="DOE Joint Genome Institute"/>
            <person name="Mondo S.J."/>
            <person name="Dannebaum R.O."/>
            <person name="Kuo R.C."/>
            <person name="Labutti K."/>
            <person name="Haridas S."/>
            <person name="Kuo A."/>
            <person name="Salamov A."/>
            <person name="Ahrendt S.R."/>
            <person name="Lipzen A."/>
            <person name="Sullivan W."/>
            <person name="Andreopoulos W.B."/>
            <person name="Clum A."/>
            <person name="Lindquist E."/>
            <person name="Daum C."/>
            <person name="Ramamoorthy G.K."/>
            <person name="Gryganskyi A."/>
            <person name="Culley D."/>
            <person name="Magnuson J.K."/>
            <person name="James T.Y."/>
            <person name="O'Malley M.A."/>
            <person name="Stajich J.E."/>
            <person name="Spatafora J.W."/>
            <person name="Visel A."/>
            <person name="Grigoriev I.V."/>
        </authorList>
    </citation>
    <scope>NUCLEOTIDE SEQUENCE [LARGE SCALE GENOMIC DNA]</scope>
    <source>
        <strain evidence="3 4">PL171</strain>
    </source>
</reference>
<name>A0A1Y2HQC9_9FUNG</name>
<dbReference type="Proteomes" id="UP000193411">
    <property type="component" value="Unassembled WGS sequence"/>
</dbReference>
<dbReference type="InterPro" id="IPR038901">
    <property type="entry name" value="HEXDC-like"/>
</dbReference>
<dbReference type="OrthoDB" id="2100085at2759"/>
<dbReference type="Gene3D" id="3.20.20.80">
    <property type="entry name" value="Glycosidases"/>
    <property type="match status" value="2"/>
</dbReference>
<dbReference type="AlphaFoldDB" id="A0A1Y2HQC9"/>
<dbReference type="Pfam" id="PF18088">
    <property type="entry name" value="Glyco_H_20C_C"/>
    <property type="match status" value="1"/>
</dbReference>
<evidence type="ECO:0000259" key="2">
    <source>
        <dbReference type="Pfam" id="PF18088"/>
    </source>
</evidence>
<sequence length="750" mass="82598">MNVGPGAAALLDPTAVATNPPSSPNPNASATTTTTTTTTTTSTPSLTDAWRATGWQPDTQVDPRLVLIAASFAPDLLSGLRHIESHLPYANFVVDDSMAQSQSQSQSQGEDRFYWHRNQPKIPLYLSFVQCADDSPTDIHIATNFSSYLHATHAPYEVTLTYRHPIHAFRALGHVLAATCSSTGSMPTLANLTENAAFDRMSLMLDCSRGGVPNLATIKTFLANMALTGINTLLLYCEDTYEIAGEPYWGHYRGRYTQADLRPWMHVLQWPAYAHVRDTSEVVLVHARDTYELLAKAIRTISAPFRSNRVHVGMDECQGLGEGRHRQVFGEEAGNMSKAQIFVDHLRAVVEICRSLGKEPLVWSDMLFCLTQDSGTVSLQNYYTSPTALCPLISTATSPTTESPPAPIESVFWSYYSTSPAHYIERIQVHTRDLGSPPWVATGIWTWNRLWAALPFTFQVTQAAMAAARAPGSGVRNVMTTVWGDDGNECDWWSVWPALVYYGHCGYKKEGEEVVDPPHNEVTSWFAGVFGGKLEDWLHASRIDNPSLALAPDAIAPQFPPNLGKWLLWEDPAYGHLSAHAPGPLPLLASTYASIHAALTLATSPATIRPTRSTGTCNCHAFMHSCFVGMWKIHRSVWMRRFSVFGWEVLDLRYGGLRARLETTQWRVGELVSALGEMSQVRSDGGGEEMEGLPDWVDVEEGGGGSKRRKGVDRLEELEVPSLEVWLGAGEQVVVEYARACTPMRALGTG</sequence>
<dbReference type="PANTHER" id="PTHR21040:SF8">
    <property type="entry name" value="BCDNA.GH04120"/>
    <property type="match status" value="1"/>
</dbReference>
<dbReference type="STRING" id="765915.A0A1Y2HQC9"/>
<dbReference type="SUPFAM" id="SSF51445">
    <property type="entry name" value="(Trans)glycosidases"/>
    <property type="match status" value="1"/>
</dbReference>
<comment type="caution">
    <text evidence="3">The sequence shown here is derived from an EMBL/GenBank/DDBJ whole genome shotgun (WGS) entry which is preliminary data.</text>
</comment>
<keyword evidence="3" id="KW-0378">Hydrolase</keyword>
<dbReference type="PANTHER" id="PTHR21040">
    <property type="entry name" value="BCDNA.GH04120"/>
    <property type="match status" value="1"/>
</dbReference>
<accession>A0A1Y2HQC9</accession>
<proteinExistence type="predicted"/>
<evidence type="ECO:0000313" key="3">
    <source>
        <dbReference type="EMBL" id="ORZ36790.1"/>
    </source>
</evidence>
<dbReference type="InterPro" id="IPR041063">
    <property type="entry name" value="Glyco_H_20C_C"/>
</dbReference>
<feature type="region of interest" description="Disordered" evidence="1">
    <location>
        <begin position="11"/>
        <end position="50"/>
    </location>
</feature>
<feature type="compositionally biased region" description="Low complexity" evidence="1">
    <location>
        <begin position="17"/>
        <end position="45"/>
    </location>
</feature>
<evidence type="ECO:0000313" key="4">
    <source>
        <dbReference type="Proteomes" id="UP000193411"/>
    </source>
</evidence>
<gene>
    <name evidence="3" type="ORF">BCR44DRAFT_1512224</name>
</gene>
<protein>
    <submittedName>
        <fullName evidence="3">Glycoside hydrolase superfamily</fullName>
    </submittedName>
</protein>
<evidence type="ECO:0000256" key="1">
    <source>
        <dbReference type="SAM" id="MobiDB-lite"/>
    </source>
</evidence>
<organism evidence="3 4">
    <name type="scientific">Catenaria anguillulae PL171</name>
    <dbReference type="NCBI Taxonomy" id="765915"/>
    <lineage>
        <taxon>Eukaryota</taxon>
        <taxon>Fungi</taxon>
        <taxon>Fungi incertae sedis</taxon>
        <taxon>Blastocladiomycota</taxon>
        <taxon>Blastocladiomycetes</taxon>
        <taxon>Blastocladiales</taxon>
        <taxon>Catenariaceae</taxon>
        <taxon>Catenaria</taxon>
    </lineage>
</organism>
<dbReference type="GO" id="GO:0015929">
    <property type="term" value="F:hexosaminidase activity"/>
    <property type="evidence" value="ECO:0007669"/>
    <property type="project" value="InterPro"/>
</dbReference>
<dbReference type="InterPro" id="IPR017853">
    <property type="entry name" value="GH"/>
</dbReference>